<dbReference type="InterPro" id="IPR036663">
    <property type="entry name" value="Fumarylacetoacetase_C_sf"/>
</dbReference>
<keyword evidence="3" id="KW-0378">Hydrolase</keyword>
<gene>
    <name evidence="3" type="ORF">TMES_05925</name>
</gene>
<dbReference type="EMBL" id="JFKA01000002">
    <property type="protein sequence ID" value="OSQ39552.1"/>
    <property type="molecule type" value="Genomic_DNA"/>
</dbReference>
<protein>
    <submittedName>
        <fullName evidence="3">Fumarylacetoacetate hydrolase</fullName>
    </submittedName>
</protein>
<dbReference type="GO" id="GO:0046872">
    <property type="term" value="F:metal ion binding"/>
    <property type="evidence" value="ECO:0007669"/>
    <property type="project" value="UniProtKB-KW"/>
</dbReference>
<dbReference type="Proteomes" id="UP000193391">
    <property type="component" value="Unassembled WGS sequence"/>
</dbReference>
<evidence type="ECO:0000313" key="4">
    <source>
        <dbReference type="Proteomes" id="UP000193391"/>
    </source>
</evidence>
<feature type="domain" description="Fumarylacetoacetase-like C-terminal" evidence="2">
    <location>
        <begin position="27"/>
        <end position="226"/>
    </location>
</feature>
<proteinExistence type="predicted"/>
<dbReference type="AlphaFoldDB" id="A0A1Y2L3Z6"/>
<dbReference type="OrthoDB" id="9780293at2"/>
<reference evidence="3 4" key="1">
    <citation type="submission" date="2014-03" db="EMBL/GenBank/DDBJ databases">
        <title>The draft genome sequence of Thalassospira mesophila JCM 18969.</title>
        <authorList>
            <person name="Lai Q."/>
            <person name="Shao Z."/>
        </authorList>
    </citation>
    <scope>NUCLEOTIDE SEQUENCE [LARGE SCALE GENOMIC DNA]</scope>
    <source>
        <strain evidence="3 4">JCM 18969</strain>
    </source>
</reference>
<evidence type="ECO:0000313" key="3">
    <source>
        <dbReference type="EMBL" id="OSQ39552.1"/>
    </source>
</evidence>
<organism evidence="3 4">
    <name type="scientific">Thalassospira mesophila</name>
    <dbReference type="NCBI Taxonomy" id="1293891"/>
    <lineage>
        <taxon>Bacteria</taxon>
        <taxon>Pseudomonadati</taxon>
        <taxon>Pseudomonadota</taxon>
        <taxon>Alphaproteobacteria</taxon>
        <taxon>Rhodospirillales</taxon>
        <taxon>Thalassospiraceae</taxon>
        <taxon>Thalassospira</taxon>
    </lineage>
</organism>
<evidence type="ECO:0000256" key="1">
    <source>
        <dbReference type="ARBA" id="ARBA00022723"/>
    </source>
</evidence>
<comment type="caution">
    <text evidence="3">The sequence shown here is derived from an EMBL/GenBank/DDBJ whole genome shotgun (WGS) entry which is preliminary data.</text>
</comment>
<keyword evidence="1" id="KW-0479">Metal-binding</keyword>
<dbReference type="PANTHER" id="PTHR11820">
    <property type="entry name" value="ACYLPYRUVASE"/>
    <property type="match status" value="1"/>
</dbReference>
<accession>A0A1Y2L3Z6</accession>
<dbReference type="GO" id="GO:0018773">
    <property type="term" value="F:acetylpyruvate hydrolase activity"/>
    <property type="evidence" value="ECO:0007669"/>
    <property type="project" value="TreeGrafter"/>
</dbReference>
<dbReference type="RefSeq" id="WP_085580447.1">
    <property type="nucleotide sequence ID" value="NZ_JFKA01000002.1"/>
</dbReference>
<dbReference type="Pfam" id="PF01557">
    <property type="entry name" value="FAA_hydrolase"/>
    <property type="match status" value="1"/>
</dbReference>
<keyword evidence="4" id="KW-1185">Reference proteome</keyword>
<name>A0A1Y2L3Z6_9PROT</name>
<dbReference type="InterPro" id="IPR011234">
    <property type="entry name" value="Fumarylacetoacetase-like_C"/>
</dbReference>
<dbReference type="PANTHER" id="PTHR11820:SF90">
    <property type="entry name" value="FLUTATHIONE S-TRANSFERASE"/>
    <property type="match status" value="1"/>
</dbReference>
<dbReference type="SUPFAM" id="SSF56529">
    <property type="entry name" value="FAH"/>
    <property type="match status" value="1"/>
</dbReference>
<dbReference type="STRING" id="1293891.TMES_05925"/>
<evidence type="ECO:0000259" key="2">
    <source>
        <dbReference type="Pfam" id="PF01557"/>
    </source>
</evidence>
<dbReference type="Gene3D" id="3.90.850.10">
    <property type="entry name" value="Fumarylacetoacetase-like, C-terminal domain"/>
    <property type="match status" value="1"/>
</dbReference>
<sequence>MAYLFAPAEAVTVPVDGSDDVFPVNRIFCIGKNYADHVREMGSDPASTPPCIFMKPANCLKVGDGDLAYPSATNDLHYEGELVVALAAGGKDLDRAAIEAAIFGYACGLDMTRRDVQGDLKERRLPWDMGKSFDDCAAISAIRPKDACGNPADTNLKLSVNDTVRQNDTTAKMIWPAIDALVHLSTLIELKAGDLLYTGTPEGVGAVVRGDRMDVVIENVGSLSVTLK</sequence>